<dbReference type="SUPFAM" id="SSF55073">
    <property type="entry name" value="Nucleotide cyclase"/>
    <property type="match status" value="1"/>
</dbReference>
<dbReference type="EC" id="2.7.7.65" evidence="1"/>
<dbReference type="InterPro" id="IPR029787">
    <property type="entry name" value="Nucleotide_cyclase"/>
</dbReference>
<keyword evidence="4" id="KW-0548">Nucleotidyltransferase</keyword>
<dbReference type="Proteomes" id="UP001548713">
    <property type="component" value="Unassembled WGS sequence"/>
</dbReference>
<evidence type="ECO:0000313" key="5">
    <source>
        <dbReference type="Proteomes" id="UP001548713"/>
    </source>
</evidence>
<dbReference type="GO" id="GO:0052621">
    <property type="term" value="F:diguanylate cyclase activity"/>
    <property type="evidence" value="ECO:0007669"/>
    <property type="project" value="UniProtKB-EC"/>
</dbReference>
<dbReference type="InterPro" id="IPR029016">
    <property type="entry name" value="GAF-like_dom_sf"/>
</dbReference>
<dbReference type="PANTHER" id="PTHR45138">
    <property type="entry name" value="REGULATORY COMPONENTS OF SENSORY TRANSDUCTION SYSTEM"/>
    <property type="match status" value="1"/>
</dbReference>
<sequence length="344" mass="38265">MIDPKLMDDEARLSALGRMEILETAPEEPFEKIVNLVRTVLAVPISTVSLVDRDRQWFKAYRGLDVQETPRSISFCTYAIQQAEPLIVEDSLLDERFVRNPLVLGGPRIRSYAGVQVRSPDGYNVGSLCAMDTQPRRFSPADIAILSNFANIVSDELELRLIASTDHLTGALSRRGFEEQVSREVARHARYHRPSSMISFDIDHFKKINDSFGHPAGDEVLRHVGRLAMQTLRPTDCFGRMGGEEFAVLLPETSAADAFIAAERLRLEIQNHAFVLARDHVKVTASFGVSVVENFADVGEWFASADKMLYEAKARGRNCTRMAGLDAAECARAAPATSETLPLR</sequence>
<dbReference type="InterPro" id="IPR050469">
    <property type="entry name" value="Diguanylate_Cyclase"/>
</dbReference>
<comment type="caution">
    <text evidence="4">The sequence shown here is derived from an EMBL/GenBank/DDBJ whole genome shotgun (WGS) entry which is preliminary data.</text>
</comment>
<dbReference type="NCBIfam" id="TIGR00254">
    <property type="entry name" value="GGDEF"/>
    <property type="match status" value="1"/>
</dbReference>
<gene>
    <name evidence="4" type="ORF">ABVV53_16330</name>
</gene>
<evidence type="ECO:0000259" key="3">
    <source>
        <dbReference type="PROSITE" id="PS50887"/>
    </source>
</evidence>
<proteinExistence type="predicted"/>
<dbReference type="SUPFAM" id="SSF55781">
    <property type="entry name" value="GAF domain-like"/>
    <property type="match status" value="1"/>
</dbReference>
<keyword evidence="4" id="KW-0808">Transferase</keyword>
<dbReference type="Pfam" id="PF01590">
    <property type="entry name" value="GAF"/>
    <property type="match status" value="1"/>
</dbReference>
<name>A0ABV2D5W0_9SPHN</name>
<organism evidence="4 5">
    <name type="scientific">Novosphingobium kalidii</name>
    <dbReference type="NCBI Taxonomy" id="3230299"/>
    <lineage>
        <taxon>Bacteria</taxon>
        <taxon>Pseudomonadati</taxon>
        <taxon>Pseudomonadota</taxon>
        <taxon>Alphaproteobacteria</taxon>
        <taxon>Sphingomonadales</taxon>
        <taxon>Sphingomonadaceae</taxon>
        <taxon>Novosphingobium</taxon>
    </lineage>
</organism>
<dbReference type="EMBL" id="JBEWLY010000027">
    <property type="protein sequence ID" value="MET1757009.1"/>
    <property type="molecule type" value="Genomic_DNA"/>
</dbReference>
<dbReference type="Gene3D" id="3.30.70.270">
    <property type="match status" value="1"/>
</dbReference>
<feature type="domain" description="GGDEF" evidence="3">
    <location>
        <begin position="193"/>
        <end position="325"/>
    </location>
</feature>
<evidence type="ECO:0000256" key="1">
    <source>
        <dbReference type="ARBA" id="ARBA00012528"/>
    </source>
</evidence>
<dbReference type="SMART" id="SM00065">
    <property type="entry name" value="GAF"/>
    <property type="match status" value="1"/>
</dbReference>
<keyword evidence="5" id="KW-1185">Reference proteome</keyword>
<dbReference type="InterPro" id="IPR000160">
    <property type="entry name" value="GGDEF_dom"/>
</dbReference>
<dbReference type="InterPro" id="IPR043128">
    <property type="entry name" value="Rev_trsase/Diguanyl_cyclase"/>
</dbReference>
<accession>A0ABV2D5W0</accession>
<dbReference type="InterPro" id="IPR003018">
    <property type="entry name" value="GAF"/>
</dbReference>
<comment type="catalytic activity">
    <reaction evidence="2">
        <text>2 GTP = 3',3'-c-di-GMP + 2 diphosphate</text>
        <dbReference type="Rhea" id="RHEA:24898"/>
        <dbReference type="ChEBI" id="CHEBI:33019"/>
        <dbReference type="ChEBI" id="CHEBI:37565"/>
        <dbReference type="ChEBI" id="CHEBI:58805"/>
        <dbReference type="EC" id="2.7.7.65"/>
    </reaction>
</comment>
<evidence type="ECO:0000256" key="2">
    <source>
        <dbReference type="ARBA" id="ARBA00034247"/>
    </source>
</evidence>
<dbReference type="PROSITE" id="PS50887">
    <property type="entry name" value="GGDEF"/>
    <property type="match status" value="1"/>
</dbReference>
<dbReference type="Gene3D" id="3.30.450.40">
    <property type="match status" value="1"/>
</dbReference>
<evidence type="ECO:0000313" key="4">
    <source>
        <dbReference type="EMBL" id="MET1757009.1"/>
    </source>
</evidence>
<dbReference type="CDD" id="cd01949">
    <property type="entry name" value="GGDEF"/>
    <property type="match status" value="1"/>
</dbReference>
<dbReference type="SMART" id="SM00267">
    <property type="entry name" value="GGDEF"/>
    <property type="match status" value="1"/>
</dbReference>
<dbReference type="PANTHER" id="PTHR45138:SF9">
    <property type="entry name" value="DIGUANYLATE CYCLASE DGCM-RELATED"/>
    <property type="match status" value="1"/>
</dbReference>
<dbReference type="Pfam" id="PF00990">
    <property type="entry name" value="GGDEF"/>
    <property type="match status" value="1"/>
</dbReference>
<dbReference type="RefSeq" id="WP_353985495.1">
    <property type="nucleotide sequence ID" value="NZ_JBEWLY010000027.1"/>
</dbReference>
<reference evidence="4 5" key="1">
    <citation type="submission" date="2024-07" db="EMBL/GenBank/DDBJ databases">
        <title>Novosphingobium kalidii RD2P27.</title>
        <authorList>
            <person name="Sun J.-Q."/>
        </authorList>
    </citation>
    <scope>NUCLEOTIDE SEQUENCE [LARGE SCALE GENOMIC DNA]</scope>
    <source>
        <strain evidence="4 5">RD2P27</strain>
    </source>
</reference>
<protein>
    <recommendedName>
        <fullName evidence="1">diguanylate cyclase</fullName>
        <ecNumber evidence="1">2.7.7.65</ecNumber>
    </recommendedName>
</protein>